<dbReference type="EMBL" id="CP000155">
    <property type="protein sequence ID" value="ABC31772.1"/>
    <property type="molecule type" value="Genomic_DNA"/>
</dbReference>
<organism evidence="1 2">
    <name type="scientific">Hahella chejuensis (strain KCTC 2396)</name>
    <dbReference type="NCBI Taxonomy" id="349521"/>
    <lineage>
        <taxon>Bacteria</taxon>
        <taxon>Pseudomonadati</taxon>
        <taxon>Pseudomonadota</taxon>
        <taxon>Gammaproteobacteria</taxon>
        <taxon>Oceanospirillales</taxon>
        <taxon>Hahellaceae</taxon>
        <taxon>Hahella</taxon>
    </lineage>
</organism>
<name>Q2SC52_HAHCH</name>
<reference evidence="1 2" key="1">
    <citation type="journal article" date="2005" name="Nucleic Acids Res.">
        <title>Genomic blueprint of Hahella chejuensis, a marine microbe producing an algicidal agent.</title>
        <authorList>
            <person name="Jeong H."/>
            <person name="Yim J.H."/>
            <person name="Lee C."/>
            <person name="Choi S.-H."/>
            <person name="Park Y.K."/>
            <person name="Yoon S.H."/>
            <person name="Hur C.-G."/>
            <person name="Kang H.-Y."/>
            <person name="Kim D."/>
            <person name="Lee H.H."/>
            <person name="Park K.H."/>
            <person name="Park S.-H."/>
            <person name="Park H.-S."/>
            <person name="Lee H.K."/>
            <person name="Oh T.K."/>
            <person name="Kim J.F."/>
        </authorList>
    </citation>
    <scope>NUCLEOTIDE SEQUENCE [LARGE SCALE GENOMIC DNA]</scope>
    <source>
        <strain evidence="1 2">KCTC 2396</strain>
    </source>
</reference>
<dbReference type="KEGG" id="hch:HCH_05091"/>
<evidence type="ECO:0000313" key="2">
    <source>
        <dbReference type="Proteomes" id="UP000000238"/>
    </source>
</evidence>
<gene>
    <name evidence="1" type="ordered locus">HCH_05091</name>
</gene>
<protein>
    <submittedName>
        <fullName evidence="1">Uncharacterized protein</fullName>
    </submittedName>
</protein>
<accession>Q2SC52</accession>
<keyword evidence="2" id="KW-1185">Reference proteome</keyword>
<evidence type="ECO:0000313" key="1">
    <source>
        <dbReference type="EMBL" id="ABC31772.1"/>
    </source>
</evidence>
<dbReference type="Proteomes" id="UP000000238">
    <property type="component" value="Chromosome"/>
</dbReference>
<dbReference type="HOGENOM" id="CLU_1710709_0_0_6"/>
<proteinExistence type="predicted"/>
<dbReference type="STRING" id="349521.HCH_05091"/>
<sequence>MPCAREQEREMKREYIRKHSKVIDPYAGLTDRVAIIKAYHLAAPADPLITYLPFPGAIDGVYQALTRDEAQSLVEYAAELLETDEDDSAIQIAITLAAFTDADLAVVQERLLSGGRYEPAMLYRGASVGRVNSLIDRLGEDLEQNSRILEALS</sequence>
<dbReference type="AlphaFoldDB" id="Q2SC52"/>